<dbReference type="EMBL" id="LUKE01000004">
    <property type="protein sequence ID" value="KYG63075.1"/>
    <property type="molecule type" value="Genomic_DNA"/>
</dbReference>
<dbReference type="Proteomes" id="UP000075320">
    <property type="component" value="Unassembled WGS sequence"/>
</dbReference>
<dbReference type="PANTHER" id="PTHR47514:SF1">
    <property type="entry name" value="TRANSKETOLASE N-TERMINAL SECTION-RELATED"/>
    <property type="match status" value="1"/>
</dbReference>
<proteinExistence type="inferred from homology"/>
<dbReference type="SUPFAM" id="SSF52518">
    <property type="entry name" value="Thiamin diphosphate-binding fold (THDP-binding)"/>
    <property type="match status" value="1"/>
</dbReference>
<gene>
    <name evidence="5" type="ORF">AZI86_15255</name>
</gene>
<evidence type="ECO:0000259" key="4">
    <source>
        <dbReference type="Pfam" id="PF00456"/>
    </source>
</evidence>
<name>A0A150WI15_BDEBC</name>
<dbReference type="Gene3D" id="3.40.50.970">
    <property type="match status" value="1"/>
</dbReference>
<protein>
    <recommendedName>
        <fullName evidence="4">Transketolase N-terminal domain-containing protein</fullName>
    </recommendedName>
</protein>
<keyword evidence="6" id="KW-1185">Reference proteome</keyword>
<dbReference type="InterPro" id="IPR029061">
    <property type="entry name" value="THDP-binding"/>
</dbReference>
<evidence type="ECO:0000256" key="1">
    <source>
        <dbReference type="ARBA" id="ARBA00001964"/>
    </source>
</evidence>
<dbReference type="InterPro" id="IPR005474">
    <property type="entry name" value="Transketolase_N"/>
</dbReference>
<comment type="caution">
    <text evidence="5">The sequence shown here is derived from an EMBL/GenBank/DDBJ whole genome shotgun (WGS) entry which is preliminary data.</text>
</comment>
<reference evidence="5 6" key="1">
    <citation type="submission" date="2016-03" db="EMBL/GenBank/DDBJ databases">
        <authorList>
            <person name="Ploux O."/>
        </authorList>
    </citation>
    <scope>NUCLEOTIDE SEQUENCE [LARGE SCALE GENOMIC DNA]</scope>
    <source>
        <strain evidence="5 6">R0</strain>
    </source>
</reference>
<comment type="cofactor">
    <cofactor evidence="1">
        <name>thiamine diphosphate</name>
        <dbReference type="ChEBI" id="CHEBI:58937"/>
    </cofactor>
</comment>
<accession>A0A150WI15</accession>
<dbReference type="AlphaFoldDB" id="A0A150WI15"/>
<sequence length="219" mass="23975">MSSLDILTALFWGPLKQDDHFILSKGHAASLLYLILNQKGLMTDAELAGSCRDGSIFGAHPPSTVPTPHPWWGFASGSLGCGVGLGSGVALAKKIRGEQSQVYVLISEGDLNEGSTWEALHFAAQNQLSNLHVLFDHNKTQALGSISNIYSLHHLEVSLDSMGWDMSRQNGHDVQSIHFSKASGPKPHFYIFDTRKNFGFEDRLTPVEAHYKNPPVVKP</sequence>
<comment type="similarity">
    <text evidence="2">Belongs to the transketolase family.</text>
</comment>
<organism evidence="5 6">
    <name type="scientific">Bdellovibrio bacteriovorus</name>
    <dbReference type="NCBI Taxonomy" id="959"/>
    <lineage>
        <taxon>Bacteria</taxon>
        <taxon>Pseudomonadati</taxon>
        <taxon>Bdellovibrionota</taxon>
        <taxon>Bdellovibrionia</taxon>
        <taxon>Bdellovibrionales</taxon>
        <taxon>Pseudobdellovibrionaceae</taxon>
        <taxon>Bdellovibrio</taxon>
    </lineage>
</organism>
<keyword evidence="3" id="KW-0786">Thiamine pyrophosphate</keyword>
<feature type="domain" description="Transketolase N-terminal" evidence="4">
    <location>
        <begin position="18"/>
        <end position="183"/>
    </location>
</feature>
<evidence type="ECO:0000313" key="5">
    <source>
        <dbReference type="EMBL" id="KYG63075.1"/>
    </source>
</evidence>
<dbReference type="Pfam" id="PF00456">
    <property type="entry name" value="Transketolase_N"/>
    <property type="match status" value="1"/>
</dbReference>
<dbReference type="PANTHER" id="PTHR47514">
    <property type="entry name" value="TRANSKETOLASE N-TERMINAL SECTION-RELATED"/>
    <property type="match status" value="1"/>
</dbReference>
<evidence type="ECO:0000256" key="2">
    <source>
        <dbReference type="ARBA" id="ARBA00007131"/>
    </source>
</evidence>
<evidence type="ECO:0000313" key="6">
    <source>
        <dbReference type="Proteomes" id="UP000075320"/>
    </source>
</evidence>
<evidence type="ECO:0000256" key="3">
    <source>
        <dbReference type="ARBA" id="ARBA00023052"/>
    </source>
</evidence>